<protein>
    <submittedName>
        <fullName evidence="2">Tigger transposable element-derived 1-like</fullName>
    </submittedName>
</protein>
<feature type="domain" description="DDE-1" evidence="1">
    <location>
        <begin position="131"/>
        <end position="176"/>
    </location>
</feature>
<sequence>MQPRESPGSPSNGHLFWRSSKSCSCSGLNMKHSDRARNVSRCRLQGHQGVVRKVQDQILHLQRVRHGEVESSDVAAAEEFATKFLEVIVSEGYLAHQVFNCEETGLFWKRMPKCTFIKEEETSLPDHKPMKDRLTLLFCANASGDLKIKPLLVYHSEIPQAFKKHKVNKEQLSVLWR</sequence>
<keyword evidence="3" id="KW-1185">Reference proteome</keyword>
<dbReference type="Proteomes" id="UP001295444">
    <property type="component" value="Chromosome 08"/>
</dbReference>
<name>A0AAD1SW17_PELCU</name>
<dbReference type="Pfam" id="PF03184">
    <property type="entry name" value="DDE_1"/>
    <property type="match status" value="1"/>
</dbReference>
<dbReference type="GO" id="GO:0005634">
    <property type="term" value="C:nucleus"/>
    <property type="evidence" value="ECO:0007669"/>
    <property type="project" value="TreeGrafter"/>
</dbReference>
<dbReference type="PANTHER" id="PTHR19303:SF27">
    <property type="entry name" value="HTH CENPB-TYPE DOMAIN-CONTAINING PROTEIN"/>
    <property type="match status" value="1"/>
</dbReference>
<dbReference type="AlphaFoldDB" id="A0AAD1SW17"/>
<proteinExistence type="predicted"/>
<dbReference type="EMBL" id="OW240919">
    <property type="protein sequence ID" value="CAH2312979.1"/>
    <property type="molecule type" value="Genomic_DNA"/>
</dbReference>
<dbReference type="InterPro" id="IPR004875">
    <property type="entry name" value="DDE_SF_endonuclease_dom"/>
</dbReference>
<evidence type="ECO:0000259" key="1">
    <source>
        <dbReference type="Pfam" id="PF03184"/>
    </source>
</evidence>
<evidence type="ECO:0000313" key="3">
    <source>
        <dbReference type="Proteomes" id="UP001295444"/>
    </source>
</evidence>
<gene>
    <name evidence="2" type="ORF">PECUL_23A034691</name>
</gene>
<dbReference type="PANTHER" id="PTHR19303">
    <property type="entry name" value="TRANSPOSON"/>
    <property type="match status" value="1"/>
</dbReference>
<dbReference type="GO" id="GO:0003677">
    <property type="term" value="F:DNA binding"/>
    <property type="evidence" value="ECO:0007669"/>
    <property type="project" value="TreeGrafter"/>
</dbReference>
<evidence type="ECO:0000313" key="2">
    <source>
        <dbReference type="EMBL" id="CAH2312979.1"/>
    </source>
</evidence>
<organism evidence="2 3">
    <name type="scientific">Pelobates cultripes</name>
    <name type="common">Western spadefoot toad</name>
    <dbReference type="NCBI Taxonomy" id="61616"/>
    <lineage>
        <taxon>Eukaryota</taxon>
        <taxon>Metazoa</taxon>
        <taxon>Chordata</taxon>
        <taxon>Craniata</taxon>
        <taxon>Vertebrata</taxon>
        <taxon>Euteleostomi</taxon>
        <taxon>Amphibia</taxon>
        <taxon>Batrachia</taxon>
        <taxon>Anura</taxon>
        <taxon>Pelobatoidea</taxon>
        <taxon>Pelobatidae</taxon>
        <taxon>Pelobates</taxon>
    </lineage>
</organism>
<reference evidence="2" key="1">
    <citation type="submission" date="2022-03" db="EMBL/GenBank/DDBJ databases">
        <authorList>
            <person name="Alioto T."/>
            <person name="Alioto T."/>
            <person name="Gomez Garrido J."/>
        </authorList>
    </citation>
    <scope>NUCLEOTIDE SEQUENCE</scope>
</reference>
<dbReference type="InterPro" id="IPR050863">
    <property type="entry name" value="CenT-Element_Derived"/>
</dbReference>
<accession>A0AAD1SW17</accession>